<dbReference type="InterPro" id="IPR044527">
    <property type="entry name" value="NrtA/CpmA_ABC-bd_dom"/>
</dbReference>
<dbReference type="AlphaFoldDB" id="A0A2G4F0A0"/>
<keyword evidence="4" id="KW-0997">Cell inner membrane</keyword>
<accession>A0A2G4F0A0</accession>
<evidence type="ECO:0000256" key="1">
    <source>
        <dbReference type="ARBA" id="ARBA00004533"/>
    </source>
</evidence>
<evidence type="ECO:0000256" key="5">
    <source>
        <dbReference type="ARBA" id="ARBA00022729"/>
    </source>
</evidence>
<comment type="subcellular location">
    <subcellularLocation>
        <location evidence="1">Cell inner membrane</location>
    </subcellularLocation>
</comment>
<keyword evidence="7" id="KW-0472">Membrane</keyword>
<evidence type="ECO:0000256" key="8">
    <source>
        <dbReference type="ARBA" id="ARBA00024031"/>
    </source>
</evidence>
<dbReference type="EMBL" id="NXIB02000063">
    <property type="protein sequence ID" value="PHX55168.1"/>
    <property type="molecule type" value="Genomic_DNA"/>
</dbReference>
<keyword evidence="3" id="KW-1003">Cell membrane</keyword>
<dbReference type="Proteomes" id="UP000226442">
    <property type="component" value="Unassembled WGS sequence"/>
</dbReference>
<name>A0A2G4F0A0_9CYAN</name>
<dbReference type="Gene3D" id="3.40.190.10">
    <property type="entry name" value="Periplasmic binding protein-like II"/>
    <property type="match status" value="2"/>
</dbReference>
<dbReference type="GO" id="GO:0006811">
    <property type="term" value="P:monoatomic ion transport"/>
    <property type="evidence" value="ECO:0007669"/>
    <property type="project" value="UniProtKB-KW"/>
</dbReference>
<evidence type="ECO:0000256" key="7">
    <source>
        <dbReference type="ARBA" id="ARBA00023136"/>
    </source>
</evidence>
<reference evidence="9" key="1">
    <citation type="submission" date="2017-10" db="EMBL/GenBank/DDBJ databases">
        <title>Draft genome sequence of the planktic cyanobacteria Tychonema bourrellyi isolated from alpine lentic freshwater.</title>
        <authorList>
            <person name="Tett A."/>
            <person name="Armanini F."/>
            <person name="Asnicar F."/>
            <person name="Boscaini A."/>
            <person name="Pasolli E."/>
            <person name="Zolfo M."/>
            <person name="Donati C."/>
            <person name="Salmaso N."/>
            <person name="Segata N."/>
        </authorList>
    </citation>
    <scope>NUCLEOTIDE SEQUENCE</scope>
    <source>
        <strain evidence="9">FEM_GT703</strain>
    </source>
</reference>
<evidence type="ECO:0000313" key="10">
    <source>
        <dbReference type="Proteomes" id="UP000226442"/>
    </source>
</evidence>
<organism evidence="9 10">
    <name type="scientific">Tychonema bourrellyi FEM_GT703</name>
    <dbReference type="NCBI Taxonomy" id="2040638"/>
    <lineage>
        <taxon>Bacteria</taxon>
        <taxon>Bacillati</taxon>
        <taxon>Cyanobacteriota</taxon>
        <taxon>Cyanophyceae</taxon>
        <taxon>Oscillatoriophycideae</taxon>
        <taxon>Oscillatoriales</taxon>
        <taxon>Microcoleaceae</taxon>
        <taxon>Tychonema</taxon>
    </lineage>
</organism>
<dbReference type="GO" id="GO:0005886">
    <property type="term" value="C:plasma membrane"/>
    <property type="evidence" value="ECO:0007669"/>
    <property type="project" value="UniProtKB-SubCell"/>
</dbReference>
<dbReference type="PANTHER" id="PTHR30024">
    <property type="entry name" value="ALIPHATIC SULFONATES-BINDING PROTEIN-RELATED"/>
    <property type="match status" value="1"/>
</dbReference>
<evidence type="ECO:0000256" key="3">
    <source>
        <dbReference type="ARBA" id="ARBA00022475"/>
    </source>
</evidence>
<comment type="similarity">
    <text evidence="8">Belongs to the CmpA/NrtA family.</text>
</comment>
<keyword evidence="10" id="KW-1185">Reference proteome</keyword>
<dbReference type="OrthoDB" id="568193at2"/>
<evidence type="ECO:0000256" key="4">
    <source>
        <dbReference type="ARBA" id="ARBA00022519"/>
    </source>
</evidence>
<comment type="caution">
    <text evidence="9">The sequence shown here is derived from an EMBL/GenBank/DDBJ whole genome shotgun (WGS) entry which is preliminary data.</text>
</comment>
<dbReference type="PROSITE" id="PS51318">
    <property type="entry name" value="TAT"/>
    <property type="match status" value="1"/>
</dbReference>
<keyword evidence="5" id="KW-0732">Signal</keyword>
<evidence type="ECO:0000313" key="9">
    <source>
        <dbReference type="EMBL" id="PHX55168.1"/>
    </source>
</evidence>
<dbReference type="PANTHER" id="PTHR30024:SF7">
    <property type="entry name" value="NITRATE_NITRITE BINDING PROTEIN NRTA"/>
    <property type="match status" value="1"/>
</dbReference>
<sequence length="461" mass="49972">MTKFSDQFSRRKFIVTAGASAVSSILLKGCLGNPPEPGATDAAGGEIPAGTSPVAVPNEKRVEGIESTKITLGYIPIVEAAPLIIAQEKGFFAKYGMTDVKVAKQANWGSARDNVEIGSAGGGIDGGQWQMPMPYLISKGLITKNKAGIPMYVLAQLNTQGNGIAIASKHEGKGLGLKLDKAAQDYILGLKKAGTPFKAAYTFPKVNQDLWLRYWLAANNINPDADVELLTVPAAQTVANMKTGSMDGFSTGDPWPLRIVKEKIGFMSALTAEMWKGHPEEYLAIRGDWVDKHPKATEALLAGLIEAQQWCDKPEHRAELVAIVSGKGFFDVPSEVLTPSYEGKYVMGDSKPDINDFKMGPLYWNDGVGNVSYPYASHDLWFLTESIRWGFLPTKTLADKKTLIGKVNRADIWKKAAKLAGVADADIPKSTSRGIEKFFDGTEFNPDKPEAYLKSLAIKKV</sequence>
<proteinExistence type="inferred from homology"/>
<keyword evidence="2" id="KW-0813">Transport</keyword>
<dbReference type="InterPro" id="IPR006311">
    <property type="entry name" value="TAT_signal"/>
</dbReference>
<dbReference type="SUPFAM" id="SSF53850">
    <property type="entry name" value="Periplasmic binding protein-like II"/>
    <property type="match status" value="1"/>
</dbReference>
<evidence type="ECO:0000256" key="2">
    <source>
        <dbReference type="ARBA" id="ARBA00022448"/>
    </source>
</evidence>
<protein>
    <submittedName>
        <fullName evidence="9">Bicarbonate-binding protein</fullName>
    </submittedName>
</protein>
<gene>
    <name evidence="9" type="ORF">CP500_012355</name>
</gene>
<dbReference type="CDD" id="cd13553">
    <property type="entry name" value="PBP2_NrtA_CpmA_like"/>
    <property type="match status" value="1"/>
</dbReference>
<dbReference type="RefSeq" id="WP_096828137.1">
    <property type="nucleotide sequence ID" value="NZ_NXIB02000063.1"/>
</dbReference>
<evidence type="ECO:0000256" key="6">
    <source>
        <dbReference type="ARBA" id="ARBA00023065"/>
    </source>
</evidence>
<dbReference type="Pfam" id="PF13379">
    <property type="entry name" value="NMT1_2"/>
    <property type="match status" value="1"/>
</dbReference>
<keyword evidence="6" id="KW-0406">Ion transport</keyword>